<evidence type="ECO:0000259" key="5">
    <source>
        <dbReference type="PROSITE" id="PS50835"/>
    </source>
</evidence>
<dbReference type="PROSITE" id="PS50835">
    <property type="entry name" value="IG_LIKE"/>
    <property type="match status" value="1"/>
</dbReference>
<evidence type="ECO:0000256" key="4">
    <source>
        <dbReference type="ARBA" id="ARBA00023319"/>
    </source>
</evidence>
<dbReference type="InterPro" id="IPR036179">
    <property type="entry name" value="Ig-like_dom_sf"/>
</dbReference>
<sequence>MNNSPVFPAGVTDHTKSSNRDIPIHISNITLKDADTYFCVKFRKGSPDDVKFKSGPGTQATVSGTTDGKFQVQQAEMSETVLTGDTLTLSCTVPDSLPNGPVLWFKGTGANRKLIYDFHKGLFPRVKPIGDTTKAGNIDFSIRISGITLADAGTYYCVKFLKGKPDKEYESGQGTEVFVH</sequence>
<dbReference type="Gene3D" id="2.60.40.10">
    <property type="entry name" value="Immunoglobulins"/>
    <property type="match status" value="2"/>
</dbReference>
<dbReference type="Proteomes" id="UP000248480">
    <property type="component" value="Unplaced"/>
</dbReference>
<dbReference type="STRING" id="127582.A0A2Y9RFU7"/>
<name>A0A2Y9RFU7_TRIMA</name>
<feature type="non-terminal residue" evidence="7">
    <location>
        <position position="180"/>
    </location>
</feature>
<dbReference type="GeneID" id="101354449"/>
<evidence type="ECO:0000313" key="6">
    <source>
        <dbReference type="Proteomes" id="UP000248480"/>
    </source>
</evidence>
<dbReference type="Pfam" id="PF07686">
    <property type="entry name" value="V-set"/>
    <property type="match status" value="1"/>
</dbReference>
<evidence type="ECO:0000256" key="1">
    <source>
        <dbReference type="ARBA" id="ARBA00022729"/>
    </source>
</evidence>
<protein>
    <submittedName>
        <fullName evidence="7">Signal-regulatory protein delta</fullName>
    </submittedName>
</protein>
<keyword evidence="2" id="KW-1015">Disulfide bond</keyword>
<proteinExistence type="predicted"/>
<accession>A0A2Y9RFU7</accession>
<dbReference type="FunFam" id="2.60.40.10:FF:000295">
    <property type="entry name" value="Tyrosine-protein phosphatase non-receptor type substrate 1"/>
    <property type="match status" value="1"/>
</dbReference>
<evidence type="ECO:0000256" key="3">
    <source>
        <dbReference type="ARBA" id="ARBA00023180"/>
    </source>
</evidence>
<dbReference type="AlphaFoldDB" id="A0A2Y9RFU7"/>
<keyword evidence="4" id="KW-0393">Immunoglobulin domain</keyword>
<dbReference type="SMART" id="SM00409">
    <property type="entry name" value="IG"/>
    <property type="match status" value="1"/>
</dbReference>
<keyword evidence="3" id="KW-0325">Glycoprotein</keyword>
<dbReference type="SUPFAM" id="SSF48726">
    <property type="entry name" value="Immunoglobulin"/>
    <property type="match status" value="2"/>
</dbReference>
<dbReference type="InterPro" id="IPR051755">
    <property type="entry name" value="Ig-like_CS_Receptor"/>
</dbReference>
<evidence type="ECO:0000313" key="7">
    <source>
        <dbReference type="RefSeq" id="XP_023593262.1"/>
    </source>
</evidence>
<dbReference type="InterPro" id="IPR013106">
    <property type="entry name" value="Ig_V-set"/>
</dbReference>
<keyword evidence="1" id="KW-0732">Signal</keyword>
<dbReference type="InterPro" id="IPR013783">
    <property type="entry name" value="Ig-like_fold"/>
</dbReference>
<dbReference type="RefSeq" id="XP_023593262.1">
    <property type="nucleotide sequence ID" value="XM_023737494.1"/>
</dbReference>
<dbReference type="PANTHER" id="PTHR19971">
    <property type="entry name" value="SIGNAL-REGULATORY PROTEIN BETA"/>
    <property type="match status" value="1"/>
</dbReference>
<feature type="domain" description="Ig-like" evidence="5">
    <location>
        <begin position="56"/>
        <end position="157"/>
    </location>
</feature>
<dbReference type="FunCoup" id="A0A2Y9RFU7">
    <property type="interactions" value="95"/>
</dbReference>
<dbReference type="InterPro" id="IPR007110">
    <property type="entry name" value="Ig-like_dom"/>
</dbReference>
<dbReference type="InParanoid" id="A0A2Y9RFU7"/>
<keyword evidence="6" id="KW-1185">Reference proteome</keyword>
<dbReference type="KEGG" id="tmu:101354449"/>
<reference evidence="7" key="1">
    <citation type="submission" date="2025-08" db="UniProtKB">
        <authorList>
            <consortium name="RefSeq"/>
        </authorList>
    </citation>
    <scope>IDENTIFICATION</scope>
</reference>
<organism evidence="6 7">
    <name type="scientific">Trichechus manatus latirostris</name>
    <name type="common">Florida manatee</name>
    <dbReference type="NCBI Taxonomy" id="127582"/>
    <lineage>
        <taxon>Eukaryota</taxon>
        <taxon>Metazoa</taxon>
        <taxon>Chordata</taxon>
        <taxon>Craniata</taxon>
        <taxon>Vertebrata</taxon>
        <taxon>Euteleostomi</taxon>
        <taxon>Mammalia</taxon>
        <taxon>Eutheria</taxon>
        <taxon>Afrotheria</taxon>
        <taxon>Sirenia</taxon>
        <taxon>Trichechidae</taxon>
        <taxon>Trichechus</taxon>
    </lineage>
</organism>
<gene>
    <name evidence="7" type="primary">LOC101354449</name>
</gene>
<dbReference type="InterPro" id="IPR003599">
    <property type="entry name" value="Ig_sub"/>
</dbReference>
<evidence type="ECO:0000256" key="2">
    <source>
        <dbReference type="ARBA" id="ARBA00023157"/>
    </source>
</evidence>